<dbReference type="GO" id="GO:0051607">
    <property type="term" value="P:defense response to virus"/>
    <property type="evidence" value="ECO:0007669"/>
    <property type="project" value="UniProtKB-KW"/>
</dbReference>
<dbReference type="KEGG" id="sfu:Sfum_1346"/>
<dbReference type="Proteomes" id="UP000001784">
    <property type="component" value="Chromosome"/>
</dbReference>
<evidence type="ECO:0000256" key="4">
    <source>
        <dbReference type="ARBA" id="ARBA00023118"/>
    </source>
</evidence>
<dbReference type="InParanoid" id="A0LHY5"/>
<comment type="similarity">
    <text evidence="1">Belongs to the CRISPR-associated Csm4 family.</text>
</comment>
<dbReference type="InterPro" id="IPR005510">
    <property type="entry name" value="Csm4"/>
</dbReference>
<dbReference type="GO" id="GO:0003723">
    <property type="term" value="F:RNA binding"/>
    <property type="evidence" value="ECO:0007669"/>
    <property type="project" value="UniProtKB-KW"/>
</dbReference>
<dbReference type="HOGENOM" id="CLU_076034_0_0_7"/>
<keyword evidence="3" id="KW-0694">RNA-binding</keyword>
<evidence type="ECO:0000313" key="6">
    <source>
        <dbReference type="Proteomes" id="UP000001784"/>
    </source>
</evidence>
<dbReference type="RefSeq" id="WP_011698208.1">
    <property type="nucleotide sequence ID" value="NC_008554.1"/>
</dbReference>
<dbReference type="eggNOG" id="COG1567">
    <property type="taxonomic scope" value="Bacteria"/>
</dbReference>
<evidence type="ECO:0000313" key="5">
    <source>
        <dbReference type="EMBL" id="ABK17037.1"/>
    </source>
</evidence>
<name>A0LHY5_SYNFM</name>
<accession>A0LHY5</accession>
<dbReference type="NCBIfam" id="TIGR01903">
    <property type="entry name" value="cas5_csm4"/>
    <property type="match status" value="1"/>
</dbReference>
<dbReference type="EMBL" id="CP000478">
    <property type="protein sequence ID" value="ABK17037.1"/>
    <property type="molecule type" value="Genomic_DNA"/>
</dbReference>
<keyword evidence="6" id="KW-1185">Reference proteome</keyword>
<keyword evidence="4" id="KW-0051">Antiviral defense</keyword>
<gene>
    <name evidence="5" type="ordered locus">Sfum_1346</name>
</gene>
<proteinExistence type="inferred from homology"/>
<reference evidence="5 6" key="1">
    <citation type="submission" date="2006-10" db="EMBL/GenBank/DDBJ databases">
        <title>Complete sequence of Syntrophobacter fumaroxidans MPOB.</title>
        <authorList>
            <consortium name="US DOE Joint Genome Institute"/>
            <person name="Copeland A."/>
            <person name="Lucas S."/>
            <person name="Lapidus A."/>
            <person name="Barry K."/>
            <person name="Detter J.C."/>
            <person name="Glavina del Rio T."/>
            <person name="Hammon N."/>
            <person name="Israni S."/>
            <person name="Pitluck S."/>
            <person name="Goltsman E.G."/>
            <person name="Martinez M."/>
            <person name="Schmutz J."/>
            <person name="Larimer F."/>
            <person name="Land M."/>
            <person name="Hauser L."/>
            <person name="Kyrpides N."/>
            <person name="Kim E."/>
            <person name="Boone D.R."/>
            <person name="Brockman F."/>
            <person name="Culley D."/>
            <person name="Ferry J."/>
            <person name="Gunsalus R."/>
            <person name="McInerney M.J."/>
            <person name="Morrison M."/>
            <person name="Plugge C."/>
            <person name="Rohlin L."/>
            <person name="Scholten J."/>
            <person name="Sieber J."/>
            <person name="Stams A.J.M."/>
            <person name="Worm P."/>
            <person name="Henstra A.M."/>
            <person name="Richardson P."/>
        </authorList>
    </citation>
    <scope>NUCLEOTIDE SEQUENCE [LARGE SCALE GENOMIC DNA]</scope>
    <source>
        <strain evidence="6">DSM 10017 / MPOB</strain>
    </source>
</reference>
<dbReference type="STRING" id="335543.Sfum_1346"/>
<evidence type="ECO:0000256" key="2">
    <source>
        <dbReference type="ARBA" id="ARBA00016109"/>
    </source>
</evidence>
<evidence type="ECO:0000256" key="1">
    <source>
        <dbReference type="ARBA" id="ARBA00005772"/>
    </source>
</evidence>
<dbReference type="AlphaFoldDB" id="A0LHY5"/>
<sequence>MPTYRITLNLKGPLGTKMVSGTFWGHLAWAICYIEGEKSLTRWLEEQETRPWVLSSQMPLGMLPKPLLRPTLRMDAPPTLKEMQLDKDVRKVSFIPEGLFLDLREGMNDVVLNQALKSCIKQIGVMRGPKGHGLKAHNHIDRLAGTTPDTGGLFFEEVLFSGETRQQVFLLAPEACKARLEALCGYVGASGFGSNASTGNGHFVCTVEEETTLFAASGNRAMSLSHGVISANMRRARYKQHVHFGKLGGDLAKGRHSPFKYPILMASPGATFEPGDGGPYGALLRDVHHDPLLVHVRHHAFHLPLAFTELNP</sequence>
<evidence type="ECO:0000256" key="3">
    <source>
        <dbReference type="ARBA" id="ARBA00022884"/>
    </source>
</evidence>
<dbReference type="OrthoDB" id="9790529at2"/>
<organism evidence="5 6">
    <name type="scientific">Syntrophobacter fumaroxidans (strain DSM 10017 / MPOB)</name>
    <dbReference type="NCBI Taxonomy" id="335543"/>
    <lineage>
        <taxon>Bacteria</taxon>
        <taxon>Pseudomonadati</taxon>
        <taxon>Thermodesulfobacteriota</taxon>
        <taxon>Syntrophobacteria</taxon>
        <taxon>Syntrophobacterales</taxon>
        <taxon>Syntrophobacteraceae</taxon>
        <taxon>Syntrophobacter</taxon>
    </lineage>
</organism>
<protein>
    <recommendedName>
        <fullName evidence="2">CRISPR system Cms protein Csm4</fullName>
    </recommendedName>
</protein>